<evidence type="ECO:0000256" key="1">
    <source>
        <dbReference type="SAM" id="Phobius"/>
    </source>
</evidence>
<name>A0A0E9WUH2_ANGAN</name>
<feature type="transmembrane region" description="Helical" evidence="1">
    <location>
        <begin position="24"/>
        <end position="46"/>
    </location>
</feature>
<accession>A0A0E9WUH2</accession>
<sequence length="52" mass="5987">MVHKVTRGHNLFLMLQCRGVTPRILFIVYICYCCMDSSVGHSVILYKALDQI</sequence>
<evidence type="ECO:0000313" key="2">
    <source>
        <dbReference type="EMBL" id="JAH93185.1"/>
    </source>
</evidence>
<keyword evidence="1" id="KW-0472">Membrane</keyword>
<reference evidence="2" key="1">
    <citation type="submission" date="2014-11" db="EMBL/GenBank/DDBJ databases">
        <authorList>
            <person name="Amaro Gonzalez C."/>
        </authorList>
    </citation>
    <scope>NUCLEOTIDE SEQUENCE</scope>
</reference>
<proteinExistence type="predicted"/>
<dbReference type="EMBL" id="GBXM01015392">
    <property type="protein sequence ID" value="JAH93185.1"/>
    <property type="molecule type" value="Transcribed_RNA"/>
</dbReference>
<keyword evidence="1" id="KW-0812">Transmembrane</keyword>
<reference evidence="2" key="2">
    <citation type="journal article" date="2015" name="Fish Shellfish Immunol.">
        <title>Early steps in the European eel (Anguilla anguilla)-Vibrio vulnificus interaction in the gills: Role of the RtxA13 toxin.</title>
        <authorList>
            <person name="Callol A."/>
            <person name="Pajuelo D."/>
            <person name="Ebbesson L."/>
            <person name="Teles M."/>
            <person name="MacKenzie S."/>
            <person name="Amaro C."/>
        </authorList>
    </citation>
    <scope>NUCLEOTIDE SEQUENCE</scope>
</reference>
<dbReference type="AlphaFoldDB" id="A0A0E9WUH2"/>
<keyword evidence="1" id="KW-1133">Transmembrane helix</keyword>
<protein>
    <submittedName>
        <fullName evidence="2">Uncharacterized protein</fullName>
    </submittedName>
</protein>
<organism evidence="2">
    <name type="scientific">Anguilla anguilla</name>
    <name type="common">European freshwater eel</name>
    <name type="synonym">Muraena anguilla</name>
    <dbReference type="NCBI Taxonomy" id="7936"/>
    <lineage>
        <taxon>Eukaryota</taxon>
        <taxon>Metazoa</taxon>
        <taxon>Chordata</taxon>
        <taxon>Craniata</taxon>
        <taxon>Vertebrata</taxon>
        <taxon>Euteleostomi</taxon>
        <taxon>Actinopterygii</taxon>
        <taxon>Neopterygii</taxon>
        <taxon>Teleostei</taxon>
        <taxon>Anguilliformes</taxon>
        <taxon>Anguillidae</taxon>
        <taxon>Anguilla</taxon>
    </lineage>
</organism>